<keyword evidence="2" id="KW-1185">Reference proteome</keyword>
<dbReference type="AlphaFoldDB" id="A0A1I0G0H2"/>
<sequence>MSEYHDFYTAQLAENSTVPTLLCGHCRSILPAKRIFANEGENRYDLPCDTIGLCSADDCGAVNCCDEAMRAADRERDENRIAV</sequence>
<organism evidence="1 2">
    <name type="scientific">Marinobacter segnicrescens</name>
    <dbReference type="NCBI Taxonomy" id="430453"/>
    <lineage>
        <taxon>Bacteria</taxon>
        <taxon>Pseudomonadati</taxon>
        <taxon>Pseudomonadota</taxon>
        <taxon>Gammaproteobacteria</taxon>
        <taxon>Pseudomonadales</taxon>
        <taxon>Marinobacteraceae</taxon>
        <taxon>Marinobacter</taxon>
    </lineage>
</organism>
<evidence type="ECO:0000313" key="1">
    <source>
        <dbReference type="EMBL" id="SET64202.1"/>
    </source>
</evidence>
<name>A0A1I0G0H2_9GAMM</name>
<accession>A0A1I0G0H2</accession>
<dbReference type="RefSeq" id="WP_091853333.1">
    <property type="nucleotide sequence ID" value="NZ_FOHZ01000015.1"/>
</dbReference>
<evidence type="ECO:0000313" key="2">
    <source>
        <dbReference type="Proteomes" id="UP000198762"/>
    </source>
</evidence>
<dbReference type="Proteomes" id="UP000198762">
    <property type="component" value="Unassembled WGS sequence"/>
</dbReference>
<protein>
    <submittedName>
        <fullName evidence="1">Uncharacterized protein</fullName>
    </submittedName>
</protein>
<dbReference type="EMBL" id="FOHZ01000015">
    <property type="protein sequence ID" value="SET64202.1"/>
    <property type="molecule type" value="Genomic_DNA"/>
</dbReference>
<reference evidence="2" key="1">
    <citation type="submission" date="2016-10" db="EMBL/GenBank/DDBJ databases">
        <authorList>
            <person name="Varghese N."/>
            <person name="Submissions S."/>
        </authorList>
    </citation>
    <scope>NUCLEOTIDE SEQUENCE [LARGE SCALE GENOMIC DNA]</scope>
    <source>
        <strain evidence="2">CGMCC 1.6489</strain>
    </source>
</reference>
<dbReference type="STRING" id="430453.SAMN04487962_11526"/>
<gene>
    <name evidence="1" type="ORF">SAMN04487962_11526</name>
</gene>
<proteinExistence type="predicted"/>
<dbReference type="OrthoDB" id="6370030at2"/>